<name>A0A098EP63_9BACL</name>
<evidence type="ECO:0000313" key="2">
    <source>
        <dbReference type="EMBL" id="CEG23595.1"/>
    </source>
</evidence>
<sequence>MQDFLIFYAPFIVLIASIVAGFWISLKDGAVTKDEQK</sequence>
<evidence type="ECO:0000256" key="1">
    <source>
        <dbReference type="SAM" id="Phobius"/>
    </source>
</evidence>
<accession>A0A098EP63</accession>
<dbReference type="AlphaFoldDB" id="A0A098EP63"/>
<dbReference type="InterPro" id="IPR054381">
    <property type="entry name" value="CydS"/>
</dbReference>
<gene>
    <name evidence="2" type="ORF">BN1080_02594</name>
</gene>
<organism evidence="2 3">
    <name type="scientific">Planococcus massiliensis</name>
    <dbReference type="NCBI Taxonomy" id="1499687"/>
    <lineage>
        <taxon>Bacteria</taxon>
        <taxon>Bacillati</taxon>
        <taxon>Bacillota</taxon>
        <taxon>Bacilli</taxon>
        <taxon>Bacillales</taxon>
        <taxon>Caryophanaceae</taxon>
        <taxon>Planococcus</taxon>
    </lineage>
</organism>
<keyword evidence="1" id="KW-0812">Transmembrane</keyword>
<dbReference type="STRING" id="1499687.BN1080_02594"/>
<dbReference type="Pfam" id="PF22282">
    <property type="entry name" value="CydS"/>
    <property type="match status" value="1"/>
</dbReference>
<dbReference type="RefSeq" id="WP_407674784.1">
    <property type="nucleotide sequence ID" value="NZ_CCXS01000001.1"/>
</dbReference>
<reference evidence="2 3" key="1">
    <citation type="submission" date="2014-09" db="EMBL/GenBank/DDBJ databases">
        <authorList>
            <person name="Urmite Genomes Urmite Genomes"/>
        </authorList>
    </citation>
    <scope>NUCLEOTIDE SEQUENCE [LARGE SCALE GENOMIC DNA]</scope>
    <source>
        <strain evidence="2 3">ES2</strain>
    </source>
</reference>
<protein>
    <submittedName>
        <fullName evidence="2">Uncharacterized protein</fullName>
    </submittedName>
</protein>
<feature type="transmembrane region" description="Helical" evidence="1">
    <location>
        <begin position="6"/>
        <end position="26"/>
    </location>
</feature>
<keyword evidence="1" id="KW-1133">Transmembrane helix</keyword>
<keyword evidence="3" id="KW-1185">Reference proteome</keyword>
<evidence type="ECO:0000313" key="3">
    <source>
        <dbReference type="Proteomes" id="UP000043699"/>
    </source>
</evidence>
<proteinExistence type="predicted"/>
<keyword evidence="1" id="KW-0472">Membrane</keyword>
<dbReference type="Proteomes" id="UP000043699">
    <property type="component" value="Unassembled WGS sequence"/>
</dbReference>
<dbReference type="EMBL" id="CCXS01000001">
    <property type="protein sequence ID" value="CEG23595.1"/>
    <property type="molecule type" value="Genomic_DNA"/>
</dbReference>